<gene>
    <name evidence="1" type="ORF">AOC33_04070</name>
</gene>
<dbReference type="EMBL" id="NJGG01000001">
    <property type="protein sequence ID" value="OXL16257.1"/>
    <property type="molecule type" value="Genomic_DNA"/>
</dbReference>
<dbReference type="AlphaFoldDB" id="A0A229FW72"/>
<organism evidence="1 2">
    <name type="scientific">Polynucleobacter cosmopolitanus</name>
    <dbReference type="NCBI Taxonomy" id="351345"/>
    <lineage>
        <taxon>Bacteria</taxon>
        <taxon>Pseudomonadati</taxon>
        <taxon>Pseudomonadota</taxon>
        <taxon>Betaproteobacteria</taxon>
        <taxon>Burkholderiales</taxon>
        <taxon>Burkholderiaceae</taxon>
        <taxon>Polynucleobacter</taxon>
    </lineage>
</organism>
<evidence type="ECO:0008006" key="3">
    <source>
        <dbReference type="Google" id="ProtNLM"/>
    </source>
</evidence>
<reference evidence="1 2" key="1">
    <citation type="submission" date="2017-06" db="EMBL/GenBank/DDBJ databases">
        <title>Reclassification of a Polynucleobacter cosmopolitanus strain isolated from tropical Lake Victoria as Polynucleobacter victoriensis comb. nov.</title>
        <authorList>
            <person name="Hahn M.W."/>
        </authorList>
    </citation>
    <scope>NUCLEOTIDE SEQUENCE [LARGE SCALE GENOMIC DNA]</scope>
    <source>
        <strain evidence="1 2">MWH-MoIso2</strain>
    </source>
</reference>
<dbReference type="PANTHER" id="PTHR37466">
    <property type="entry name" value="SLR1628 PROTEIN"/>
    <property type="match status" value="1"/>
</dbReference>
<name>A0A229FW72_9BURK</name>
<dbReference type="Proteomes" id="UP000215188">
    <property type="component" value="Unassembled WGS sequence"/>
</dbReference>
<protein>
    <recommendedName>
        <fullName evidence="3">DUF2237 domain-containing protein</fullName>
    </recommendedName>
</protein>
<dbReference type="Gene3D" id="3.30.56.110">
    <property type="entry name" value="Protein of unknown function DUF2237"/>
    <property type="match status" value="1"/>
</dbReference>
<dbReference type="RefSeq" id="WP_089515283.1">
    <property type="nucleotide sequence ID" value="NZ_NJGG01000001.1"/>
</dbReference>
<proteinExistence type="predicted"/>
<comment type="caution">
    <text evidence="1">The sequence shown here is derived from an EMBL/GenBank/DDBJ whole genome shotgun (WGS) entry which is preliminary data.</text>
</comment>
<evidence type="ECO:0000313" key="1">
    <source>
        <dbReference type="EMBL" id="OXL16257.1"/>
    </source>
</evidence>
<keyword evidence="2" id="KW-1185">Reference proteome</keyword>
<sequence length="136" mass="15163">MTLKQAHNHASQEVTLNVFGEPIVPCSFDPLTGFFRDGCCKTDAQDKGSHLVCAVVSNEFLQFSLQRGNDLITPRPEWAFPGLVAGDQWCLCLNRWREALEANCAPLIQLESTHINALEFVDLETLKQYAAKDALI</sequence>
<dbReference type="InterPro" id="IPR018714">
    <property type="entry name" value="DUF2237"/>
</dbReference>
<dbReference type="PANTHER" id="PTHR37466:SF1">
    <property type="entry name" value="SLR1628 PROTEIN"/>
    <property type="match status" value="1"/>
</dbReference>
<evidence type="ECO:0000313" key="2">
    <source>
        <dbReference type="Proteomes" id="UP000215188"/>
    </source>
</evidence>
<accession>A0A229FW72</accession>
<dbReference type="Pfam" id="PF09996">
    <property type="entry name" value="DUF2237"/>
    <property type="match status" value="1"/>
</dbReference>
<dbReference type="OrthoDB" id="9792525at2"/>